<proteinExistence type="predicted"/>
<sequence length="49" mass="5932">MLYRKKIVWDLKEAESEVNRLNSLNGEDSQYFWQTTKVKIISEFVPKLR</sequence>
<dbReference type="EMBL" id="AFLV02000062">
    <property type="protein sequence ID" value="EKR63250.1"/>
    <property type="molecule type" value="Genomic_DNA"/>
</dbReference>
<evidence type="ECO:0000313" key="1">
    <source>
        <dbReference type="EMBL" id="EKR63250.1"/>
    </source>
</evidence>
<evidence type="ECO:0000313" key="2">
    <source>
        <dbReference type="Proteomes" id="UP000001338"/>
    </source>
</evidence>
<dbReference type="AlphaFoldDB" id="A0A828YZ09"/>
<dbReference type="Proteomes" id="UP000001338">
    <property type="component" value="Unassembled WGS sequence"/>
</dbReference>
<dbReference type="RefSeq" id="WP_004496694.1">
    <property type="nucleotide sequence ID" value="NZ_AFLV02000062.1"/>
</dbReference>
<reference evidence="1 2" key="1">
    <citation type="submission" date="2012-10" db="EMBL/GenBank/DDBJ databases">
        <authorList>
            <person name="Harkins D.M."/>
            <person name="Durkin A.S."/>
            <person name="Brinkac L.M."/>
            <person name="Haft D.H."/>
            <person name="Selengut J.D."/>
            <person name="Sanka R."/>
            <person name="DePew J."/>
            <person name="Purushe J."/>
            <person name="Whelen A.C."/>
            <person name="Vinetz J.M."/>
            <person name="Sutton G.G."/>
            <person name="Nierman W.C."/>
            <person name="Fouts D.E."/>
        </authorList>
    </citation>
    <scope>NUCLEOTIDE SEQUENCE [LARGE SCALE GENOMIC DNA]</scope>
    <source>
        <strain evidence="1 2">2006001853</strain>
    </source>
</reference>
<organism evidence="1 2">
    <name type="scientific">Leptospira weilii str. 2006001853</name>
    <dbReference type="NCBI Taxonomy" id="1001589"/>
    <lineage>
        <taxon>Bacteria</taxon>
        <taxon>Pseudomonadati</taxon>
        <taxon>Spirochaetota</taxon>
        <taxon>Spirochaetia</taxon>
        <taxon>Leptospirales</taxon>
        <taxon>Leptospiraceae</taxon>
        <taxon>Leptospira</taxon>
    </lineage>
</organism>
<gene>
    <name evidence="1" type="ORF">LEP1GSC036_3117</name>
</gene>
<comment type="caution">
    <text evidence="1">The sequence shown here is derived from an EMBL/GenBank/DDBJ whole genome shotgun (WGS) entry which is preliminary data.</text>
</comment>
<dbReference type="GeneID" id="61114587"/>
<protein>
    <submittedName>
        <fullName evidence="1">Uncharacterized protein</fullName>
    </submittedName>
</protein>
<accession>A0A828YZ09</accession>
<name>A0A828YZ09_9LEPT</name>